<sequence>MPFRPVTSPQIRLSDHVAAMRIGAQARPNARRWPVRPKRKRDAASTHGWGGRHQVINLPELIIEAPMPFEPQVSHPEAKRYVEGKGRIEGSDLKAFGIGMVNAVKPGQELPVDPYNQRAQWYGRGFAEAMAGQVAGGGVAWVAGKVAGKVIPTVRGAQRAAGAGAGQAVGKGTGAAADVVPDVYVGALKRWKVTPGQTYRGVTRRIRREVRDWSRKWGTMDGPATSGRVHAGHQPGGSHVFTPPGQTTRVGAQTARGNLSSAAAEARAAAFRRQWNANNPNGPQLPVRPK</sequence>
<comment type="caution">
    <text evidence="2">The sequence shown here is derived from an EMBL/GenBank/DDBJ whole genome shotgun (WGS) entry which is preliminary data.</text>
</comment>
<protein>
    <submittedName>
        <fullName evidence="2">Uncharacterized protein</fullName>
    </submittedName>
</protein>
<evidence type="ECO:0000313" key="3">
    <source>
        <dbReference type="Proteomes" id="UP000647860"/>
    </source>
</evidence>
<dbReference type="EMBL" id="BOPA01000080">
    <property type="protein sequence ID" value="GIJ19337.1"/>
    <property type="molecule type" value="Genomic_DNA"/>
</dbReference>
<evidence type="ECO:0000256" key="1">
    <source>
        <dbReference type="SAM" id="MobiDB-lite"/>
    </source>
</evidence>
<feature type="compositionally biased region" description="Basic residues" evidence="1">
    <location>
        <begin position="29"/>
        <end position="41"/>
    </location>
</feature>
<name>A0ABQ4IN50_9ACTN</name>
<evidence type="ECO:0000313" key="2">
    <source>
        <dbReference type="EMBL" id="GIJ19337.1"/>
    </source>
</evidence>
<feature type="region of interest" description="Disordered" evidence="1">
    <location>
        <begin position="25"/>
        <end position="50"/>
    </location>
</feature>
<feature type="region of interest" description="Disordered" evidence="1">
    <location>
        <begin position="217"/>
        <end position="245"/>
    </location>
</feature>
<gene>
    <name evidence="2" type="ORF">Vgi01_60210</name>
</gene>
<dbReference type="Proteomes" id="UP000647860">
    <property type="component" value="Unassembled WGS sequence"/>
</dbReference>
<proteinExistence type="predicted"/>
<organism evidence="2 3">
    <name type="scientific">Micromonospora gifhornensis</name>
    <dbReference type="NCBI Taxonomy" id="84594"/>
    <lineage>
        <taxon>Bacteria</taxon>
        <taxon>Bacillati</taxon>
        <taxon>Actinomycetota</taxon>
        <taxon>Actinomycetes</taxon>
        <taxon>Micromonosporales</taxon>
        <taxon>Micromonosporaceae</taxon>
        <taxon>Micromonospora</taxon>
    </lineage>
</organism>
<accession>A0ABQ4IN50</accession>
<keyword evidence="3" id="KW-1185">Reference proteome</keyword>
<reference evidence="2 3" key="1">
    <citation type="submission" date="2021-01" db="EMBL/GenBank/DDBJ databases">
        <title>Whole genome shotgun sequence of Verrucosispora gifhornensis NBRC 16317.</title>
        <authorList>
            <person name="Komaki H."/>
            <person name="Tamura T."/>
        </authorList>
    </citation>
    <scope>NUCLEOTIDE SEQUENCE [LARGE SCALE GENOMIC DNA]</scope>
    <source>
        <strain evidence="2 3">NBRC 16317</strain>
    </source>
</reference>